<organism evidence="2 3">
    <name type="scientific">Blattamonas nauphoetae</name>
    <dbReference type="NCBI Taxonomy" id="2049346"/>
    <lineage>
        <taxon>Eukaryota</taxon>
        <taxon>Metamonada</taxon>
        <taxon>Preaxostyla</taxon>
        <taxon>Oxymonadida</taxon>
        <taxon>Blattamonas</taxon>
    </lineage>
</organism>
<protein>
    <submittedName>
        <fullName evidence="2">Uncharacterized protein</fullName>
    </submittedName>
</protein>
<accession>A0ABQ9WV02</accession>
<keyword evidence="3" id="KW-1185">Reference proteome</keyword>
<feature type="region of interest" description="Disordered" evidence="1">
    <location>
        <begin position="134"/>
        <end position="255"/>
    </location>
</feature>
<feature type="region of interest" description="Disordered" evidence="1">
    <location>
        <begin position="15"/>
        <end position="41"/>
    </location>
</feature>
<name>A0ABQ9WV02_9EUKA</name>
<sequence length="410" mass="47543">MKLREEDIRQRKLDELLRAEELDERSSTRSGESDKDDDVKEPIPIVLQDIVSNILHVQTAQPDQTVLQRQKRKRERRQRNELHSIFKEEEELSTSEEERRRLRPSLQPSRPVRVSPHPAQRIQTAVYCRQIPFRTQTRQPPLPLSSRESALSQQIQRDRIKSEKPNRRGPHNAKTIVKRSAEETESMWTMLRGVHRQRQQPDAGRKVETAPSEYEKPKSKASAKLSKSPAKEKKGKEDDVPPTPHPHHRNTPFLTSSQPKLFWTRLFVHLSNHSAVFRLTAVKPFALTSIFNPHRFQSLLWHSSTETSPQLSERGTTPAIDRQSPEKRKLDVFDLIFNKVRKQKGMEADSETDDEMTVCGIDWVPNIKSGIKKAATEEVVEVQQTEKTEQPKEEEIITTCLLFNLFTFSL</sequence>
<feature type="region of interest" description="Disordered" evidence="1">
    <location>
        <begin position="62"/>
        <end position="121"/>
    </location>
</feature>
<evidence type="ECO:0000313" key="2">
    <source>
        <dbReference type="EMBL" id="KAK2943313.1"/>
    </source>
</evidence>
<feature type="compositionally biased region" description="Low complexity" evidence="1">
    <location>
        <begin position="104"/>
        <end position="116"/>
    </location>
</feature>
<evidence type="ECO:0000256" key="1">
    <source>
        <dbReference type="SAM" id="MobiDB-lite"/>
    </source>
</evidence>
<comment type="caution">
    <text evidence="2">The sequence shown here is derived from an EMBL/GenBank/DDBJ whole genome shotgun (WGS) entry which is preliminary data.</text>
</comment>
<evidence type="ECO:0000313" key="3">
    <source>
        <dbReference type="Proteomes" id="UP001281761"/>
    </source>
</evidence>
<feature type="compositionally biased region" description="Basic and acidic residues" evidence="1">
    <location>
        <begin position="156"/>
        <end position="166"/>
    </location>
</feature>
<feature type="compositionally biased region" description="Basic and acidic residues" evidence="1">
    <location>
        <begin position="78"/>
        <end position="87"/>
    </location>
</feature>
<gene>
    <name evidence="2" type="ORF">BLNAU_21790</name>
</gene>
<feature type="compositionally biased region" description="Polar residues" evidence="1">
    <location>
        <begin position="306"/>
        <end position="315"/>
    </location>
</feature>
<dbReference type="Proteomes" id="UP001281761">
    <property type="component" value="Unassembled WGS sequence"/>
</dbReference>
<feature type="compositionally biased region" description="Polar residues" evidence="1">
    <location>
        <begin position="146"/>
        <end position="155"/>
    </location>
</feature>
<feature type="compositionally biased region" description="Basic and acidic residues" evidence="1">
    <location>
        <begin position="203"/>
        <end position="218"/>
    </location>
</feature>
<reference evidence="2 3" key="1">
    <citation type="journal article" date="2022" name="bioRxiv">
        <title>Genomics of Preaxostyla Flagellates Illuminates Evolutionary Transitions and the Path Towards Mitochondrial Loss.</title>
        <authorList>
            <person name="Novak L.V.F."/>
            <person name="Treitli S.C."/>
            <person name="Pyrih J."/>
            <person name="Halakuc P."/>
            <person name="Pipaliya S.V."/>
            <person name="Vacek V."/>
            <person name="Brzon O."/>
            <person name="Soukal P."/>
            <person name="Eme L."/>
            <person name="Dacks J.B."/>
            <person name="Karnkowska A."/>
            <person name="Elias M."/>
            <person name="Hampl V."/>
        </authorList>
    </citation>
    <scope>NUCLEOTIDE SEQUENCE [LARGE SCALE GENOMIC DNA]</scope>
    <source>
        <strain evidence="2">NAU3</strain>
        <tissue evidence="2">Gut</tissue>
    </source>
</reference>
<dbReference type="EMBL" id="JARBJD010000353">
    <property type="protein sequence ID" value="KAK2943313.1"/>
    <property type="molecule type" value="Genomic_DNA"/>
</dbReference>
<proteinExistence type="predicted"/>
<feature type="compositionally biased region" description="Basic and acidic residues" evidence="1">
    <location>
        <begin position="229"/>
        <end position="239"/>
    </location>
</feature>
<feature type="region of interest" description="Disordered" evidence="1">
    <location>
        <begin position="306"/>
        <end position="325"/>
    </location>
</feature>